<dbReference type="PANTHER" id="PTHR12121">
    <property type="entry name" value="CARBON CATABOLITE REPRESSOR PROTEIN 4"/>
    <property type="match status" value="1"/>
</dbReference>
<dbReference type="Gene3D" id="3.60.10.10">
    <property type="entry name" value="Endonuclease/exonuclease/phosphatase"/>
    <property type="match status" value="1"/>
</dbReference>
<protein>
    <submittedName>
        <fullName evidence="3">Aste57867_25271 protein</fullName>
    </submittedName>
</protein>
<evidence type="ECO:0000259" key="1">
    <source>
        <dbReference type="Pfam" id="PF03372"/>
    </source>
</evidence>
<name>A0A485LU13_9STRA</name>
<dbReference type="Pfam" id="PF03372">
    <property type="entry name" value="Exo_endo_phos"/>
    <property type="match status" value="1"/>
</dbReference>
<keyword evidence="4" id="KW-1185">Reference proteome</keyword>
<dbReference type="Proteomes" id="UP000332933">
    <property type="component" value="Unassembled WGS sequence"/>
</dbReference>
<evidence type="ECO:0000313" key="4">
    <source>
        <dbReference type="Proteomes" id="UP000332933"/>
    </source>
</evidence>
<dbReference type="InterPro" id="IPR050410">
    <property type="entry name" value="CCR4/nocturin_mRNA_transcr"/>
</dbReference>
<dbReference type="PANTHER" id="PTHR12121:SF34">
    <property type="entry name" value="PROTEIN ANGEL"/>
    <property type="match status" value="1"/>
</dbReference>
<dbReference type="EMBL" id="CAADRA010007537">
    <property type="protein sequence ID" value="VFU01897.1"/>
    <property type="molecule type" value="Genomic_DNA"/>
</dbReference>
<gene>
    <name evidence="3" type="primary">Aste57867_25271</name>
    <name evidence="2" type="ORF">As57867_025193</name>
    <name evidence="3" type="ORF">ASTE57867_25271</name>
</gene>
<dbReference type="InterPro" id="IPR036691">
    <property type="entry name" value="Endo/exonu/phosph_ase_sf"/>
</dbReference>
<sequence length="325" mass="35484">MSGTASLPPLIPGESIFTSKLQADDAVARVSIMTYNVLAQCYVKSSFFPYCDPKALRWKARSAKLKSQFEAFHPRADIVCLQECDQYDEFWKSLMESLGYQSLYLKKTGAKKDGVGLFWQSSKFTVLGGENVSLNNAVHTVTDHDLQGRLIRDNVGLIAHFQSIGAGPAVEFLVATTHLFWDPAQADVKLAQTTHLLASIAAFRESTHLPLFFAGDFNSLPHSHVYDAILATGLASAYAEYANGREPAFTNVNGVLADQVDDVGKPKPAFVGTLDYIFYDPKTTRVEALMPLMDYATATAEGGALPSRLVGSDHIPLMASFAFIS</sequence>
<reference evidence="2" key="2">
    <citation type="submission" date="2019-06" db="EMBL/GenBank/DDBJ databases">
        <title>Genomics analysis of Aphanomyces spp. identifies a new class of oomycete effector associated with host adaptation.</title>
        <authorList>
            <person name="Gaulin E."/>
        </authorList>
    </citation>
    <scope>NUCLEOTIDE SEQUENCE</scope>
    <source>
        <strain evidence="2">CBS 578.67</strain>
    </source>
</reference>
<dbReference type="OrthoDB" id="2866996at2759"/>
<dbReference type="GO" id="GO:0000175">
    <property type="term" value="F:3'-5'-RNA exonuclease activity"/>
    <property type="evidence" value="ECO:0007669"/>
    <property type="project" value="TreeGrafter"/>
</dbReference>
<dbReference type="InterPro" id="IPR005135">
    <property type="entry name" value="Endo/exonuclease/phosphatase"/>
</dbReference>
<proteinExistence type="predicted"/>
<dbReference type="EMBL" id="VJMH01007511">
    <property type="protein sequence ID" value="KAF0682634.1"/>
    <property type="molecule type" value="Genomic_DNA"/>
</dbReference>
<accession>A0A485LU13</accession>
<feature type="domain" description="Endonuclease/exonuclease/phosphatase" evidence="1">
    <location>
        <begin position="33"/>
        <end position="314"/>
    </location>
</feature>
<organism evidence="3 4">
    <name type="scientific">Aphanomyces stellatus</name>
    <dbReference type="NCBI Taxonomy" id="120398"/>
    <lineage>
        <taxon>Eukaryota</taxon>
        <taxon>Sar</taxon>
        <taxon>Stramenopiles</taxon>
        <taxon>Oomycota</taxon>
        <taxon>Saprolegniomycetes</taxon>
        <taxon>Saprolegniales</taxon>
        <taxon>Verrucalvaceae</taxon>
        <taxon>Aphanomyces</taxon>
    </lineage>
</organism>
<evidence type="ECO:0000313" key="3">
    <source>
        <dbReference type="EMBL" id="VFU01897.1"/>
    </source>
</evidence>
<evidence type="ECO:0000313" key="2">
    <source>
        <dbReference type="EMBL" id="KAF0682634.1"/>
    </source>
</evidence>
<reference evidence="3 4" key="1">
    <citation type="submission" date="2019-03" db="EMBL/GenBank/DDBJ databases">
        <authorList>
            <person name="Gaulin E."/>
            <person name="Dumas B."/>
        </authorList>
    </citation>
    <scope>NUCLEOTIDE SEQUENCE [LARGE SCALE GENOMIC DNA]</scope>
    <source>
        <strain evidence="3">CBS 568.67</strain>
    </source>
</reference>
<dbReference type="SUPFAM" id="SSF56219">
    <property type="entry name" value="DNase I-like"/>
    <property type="match status" value="1"/>
</dbReference>
<dbReference type="AlphaFoldDB" id="A0A485LU13"/>